<keyword evidence="3" id="KW-1185">Reference proteome</keyword>
<keyword evidence="1" id="KW-0472">Membrane</keyword>
<feature type="transmembrane region" description="Helical" evidence="1">
    <location>
        <begin position="90"/>
        <end position="109"/>
    </location>
</feature>
<evidence type="ECO:0000313" key="3">
    <source>
        <dbReference type="Proteomes" id="UP000605670"/>
    </source>
</evidence>
<dbReference type="EMBL" id="BMEM01000002">
    <property type="protein sequence ID" value="GGF51135.1"/>
    <property type="molecule type" value="Genomic_DNA"/>
</dbReference>
<feature type="transmembrane region" description="Helical" evidence="1">
    <location>
        <begin position="47"/>
        <end position="69"/>
    </location>
</feature>
<name>A0A917BNR5_9MICO</name>
<reference evidence="2" key="2">
    <citation type="submission" date="2020-09" db="EMBL/GenBank/DDBJ databases">
        <authorList>
            <person name="Sun Q."/>
            <person name="Zhou Y."/>
        </authorList>
    </citation>
    <scope>NUCLEOTIDE SEQUENCE</scope>
    <source>
        <strain evidence="2">CGMCC 1.12160</strain>
    </source>
</reference>
<feature type="transmembrane region" description="Helical" evidence="1">
    <location>
        <begin position="12"/>
        <end position="35"/>
    </location>
</feature>
<accession>A0A917BNR5</accession>
<dbReference type="RefSeq" id="WP_188430110.1">
    <property type="nucleotide sequence ID" value="NZ_BAABKH010000001.1"/>
</dbReference>
<reference evidence="2" key="1">
    <citation type="journal article" date="2014" name="Int. J. Syst. Evol. Microbiol.">
        <title>Complete genome sequence of Corynebacterium casei LMG S-19264T (=DSM 44701T), isolated from a smear-ripened cheese.</title>
        <authorList>
            <consortium name="US DOE Joint Genome Institute (JGI-PGF)"/>
            <person name="Walter F."/>
            <person name="Albersmeier A."/>
            <person name="Kalinowski J."/>
            <person name="Ruckert C."/>
        </authorList>
    </citation>
    <scope>NUCLEOTIDE SEQUENCE</scope>
    <source>
        <strain evidence="2">CGMCC 1.12160</strain>
    </source>
</reference>
<comment type="caution">
    <text evidence="2">The sequence shown here is derived from an EMBL/GenBank/DDBJ whole genome shotgun (WGS) entry which is preliminary data.</text>
</comment>
<proteinExistence type="predicted"/>
<evidence type="ECO:0000313" key="2">
    <source>
        <dbReference type="EMBL" id="GGF51135.1"/>
    </source>
</evidence>
<dbReference type="AlphaFoldDB" id="A0A917BNR5"/>
<sequence length="170" mass="18294">MEGERRARLRRRYLSLGIGELVAASVFTAVGMAQLAPRLPGTAGAVALWSALGPLVLVLVQAGVYWLLARSWVGLVGRTMPAGAATAYRAFQLANPLLLAAGLVGLVLARPGSAVLSVLLGGVWLFGVVEHVNYYVARLAWPVGRWWSGVRRWATPRLVLDLREARGSLR</sequence>
<keyword evidence="1" id="KW-0812">Transmembrane</keyword>
<keyword evidence="1" id="KW-1133">Transmembrane helix</keyword>
<protein>
    <submittedName>
        <fullName evidence="2">Uncharacterized protein</fullName>
    </submittedName>
</protein>
<evidence type="ECO:0000256" key="1">
    <source>
        <dbReference type="SAM" id="Phobius"/>
    </source>
</evidence>
<organism evidence="2 3">
    <name type="scientific">Ornithinimicrobium tianjinense</name>
    <dbReference type="NCBI Taxonomy" id="1195761"/>
    <lineage>
        <taxon>Bacteria</taxon>
        <taxon>Bacillati</taxon>
        <taxon>Actinomycetota</taxon>
        <taxon>Actinomycetes</taxon>
        <taxon>Micrococcales</taxon>
        <taxon>Ornithinimicrobiaceae</taxon>
        <taxon>Ornithinimicrobium</taxon>
    </lineage>
</organism>
<gene>
    <name evidence="2" type="ORF">GCM10011366_18700</name>
</gene>
<feature type="transmembrane region" description="Helical" evidence="1">
    <location>
        <begin position="115"/>
        <end position="136"/>
    </location>
</feature>
<dbReference type="Proteomes" id="UP000605670">
    <property type="component" value="Unassembled WGS sequence"/>
</dbReference>